<dbReference type="PANTHER" id="PTHR14226:SF78">
    <property type="entry name" value="SLR0060 PROTEIN"/>
    <property type="match status" value="1"/>
</dbReference>
<evidence type="ECO:0000259" key="5">
    <source>
        <dbReference type="PROSITE" id="PS51635"/>
    </source>
</evidence>
<dbReference type="GO" id="GO:0016787">
    <property type="term" value="F:hydrolase activity"/>
    <property type="evidence" value="ECO:0007669"/>
    <property type="project" value="UniProtKB-UniRule"/>
</dbReference>
<organism evidence="6 7">
    <name type="scientific">Luteimonas salinisoli</name>
    <dbReference type="NCBI Taxonomy" id="2752307"/>
    <lineage>
        <taxon>Bacteria</taxon>
        <taxon>Pseudomonadati</taxon>
        <taxon>Pseudomonadota</taxon>
        <taxon>Gammaproteobacteria</taxon>
        <taxon>Lysobacterales</taxon>
        <taxon>Lysobacteraceae</taxon>
        <taxon>Luteimonas</taxon>
    </lineage>
</organism>
<proteinExistence type="predicted"/>
<name>A0A853JEH2_9GAMM</name>
<dbReference type="PANTHER" id="PTHR14226">
    <property type="entry name" value="NEUROPATHY TARGET ESTERASE/SWISS CHEESE D.MELANOGASTER"/>
    <property type="match status" value="1"/>
</dbReference>
<gene>
    <name evidence="6" type="ORF">H0E84_12150</name>
</gene>
<feature type="short sequence motif" description="DGA/G" evidence="4">
    <location>
        <begin position="190"/>
        <end position="192"/>
    </location>
</feature>
<dbReference type="AlphaFoldDB" id="A0A853JEH2"/>
<sequence>MPGRWTQPQSLDLLLALQGGGAHGAFTWGVLDRLLEESAFGIEAVSATSSGAVNAVAMAHGWIEDGRDGARAHLARIWQRIGEQGTLASWGLPPAAGGVAWLTEFARHMTPAQLNPLGLNPLADLLDESIDFERLRAAPPFRLHLAATRVRDGALVLFGGERVTREAVLASACLPQLFKAVEIDGDAYWDGGYAGNPALAPLVYEARARDLLCILVQPLERTRLPSSAREIADRAMELTFSTTFLRELEALATNQQLIRGKLALTSLGRRLQSLRLHLMEPGESLADAGGKAKLDTRPAMLRALCALGRDRAGQWLEANRAALGSRSSWSLPAG</sequence>
<keyword evidence="2 4" id="KW-0442">Lipid degradation</keyword>
<dbReference type="Gene3D" id="3.40.1090.10">
    <property type="entry name" value="Cytosolic phospholipase A2 catalytic domain"/>
    <property type="match status" value="2"/>
</dbReference>
<keyword evidence="1 4" id="KW-0378">Hydrolase</keyword>
<dbReference type="EMBL" id="JACCKA010000072">
    <property type="protein sequence ID" value="NZA27132.1"/>
    <property type="molecule type" value="Genomic_DNA"/>
</dbReference>
<dbReference type="InterPro" id="IPR002641">
    <property type="entry name" value="PNPLA_dom"/>
</dbReference>
<accession>A0A853JEH2</accession>
<dbReference type="InterPro" id="IPR050301">
    <property type="entry name" value="NTE"/>
</dbReference>
<feature type="short sequence motif" description="GXGXXG" evidence="4">
    <location>
        <begin position="19"/>
        <end position="24"/>
    </location>
</feature>
<dbReference type="GO" id="GO:0016042">
    <property type="term" value="P:lipid catabolic process"/>
    <property type="evidence" value="ECO:0007669"/>
    <property type="project" value="UniProtKB-UniRule"/>
</dbReference>
<keyword evidence="7" id="KW-1185">Reference proteome</keyword>
<protein>
    <submittedName>
        <fullName evidence="6">Patatin-like phospholipase family protein</fullName>
    </submittedName>
</protein>
<evidence type="ECO:0000313" key="7">
    <source>
        <dbReference type="Proteomes" id="UP000578091"/>
    </source>
</evidence>
<evidence type="ECO:0000256" key="1">
    <source>
        <dbReference type="ARBA" id="ARBA00022801"/>
    </source>
</evidence>
<evidence type="ECO:0000313" key="6">
    <source>
        <dbReference type="EMBL" id="NZA27132.1"/>
    </source>
</evidence>
<feature type="active site" description="Nucleophile" evidence="4">
    <location>
        <position position="49"/>
    </location>
</feature>
<keyword evidence="3 4" id="KW-0443">Lipid metabolism</keyword>
<evidence type="ECO:0000256" key="4">
    <source>
        <dbReference type="PROSITE-ProRule" id="PRU01161"/>
    </source>
</evidence>
<dbReference type="SUPFAM" id="SSF52151">
    <property type="entry name" value="FabD/lysophospholipase-like"/>
    <property type="match status" value="1"/>
</dbReference>
<feature type="domain" description="PNPLA" evidence="5">
    <location>
        <begin position="15"/>
        <end position="203"/>
    </location>
</feature>
<comment type="caution">
    <text evidence="4">Lacks conserved residue(s) required for the propagation of feature annotation.</text>
</comment>
<dbReference type="RefSeq" id="WP_180678909.1">
    <property type="nucleotide sequence ID" value="NZ_JACCKA010000072.1"/>
</dbReference>
<evidence type="ECO:0000256" key="3">
    <source>
        <dbReference type="ARBA" id="ARBA00023098"/>
    </source>
</evidence>
<dbReference type="Proteomes" id="UP000578091">
    <property type="component" value="Unassembled WGS sequence"/>
</dbReference>
<evidence type="ECO:0000256" key="2">
    <source>
        <dbReference type="ARBA" id="ARBA00022963"/>
    </source>
</evidence>
<dbReference type="InterPro" id="IPR016035">
    <property type="entry name" value="Acyl_Trfase/lysoPLipase"/>
</dbReference>
<feature type="active site" description="Proton acceptor" evidence="4">
    <location>
        <position position="190"/>
    </location>
</feature>
<reference evidence="6 7" key="1">
    <citation type="submission" date="2020-07" db="EMBL/GenBank/DDBJ databases">
        <title>Luteimonas sp. SJ-92.</title>
        <authorList>
            <person name="Huang X.-X."/>
            <person name="Xu L."/>
            <person name="Sun J.-Q."/>
        </authorList>
    </citation>
    <scope>NUCLEOTIDE SEQUENCE [LARGE SCALE GENOMIC DNA]</scope>
    <source>
        <strain evidence="6 7">SJ-92</strain>
    </source>
</reference>
<dbReference type="PROSITE" id="PS51635">
    <property type="entry name" value="PNPLA"/>
    <property type="match status" value="1"/>
</dbReference>
<comment type="caution">
    <text evidence="6">The sequence shown here is derived from an EMBL/GenBank/DDBJ whole genome shotgun (WGS) entry which is preliminary data.</text>
</comment>
<dbReference type="Pfam" id="PF01734">
    <property type="entry name" value="Patatin"/>
    <property type="match status" value="1"/>
</dbReference>